<dbReference type="EMBL" id="APRN01000042">
    <property type="protein sequence ID" value="ENX53203.1"/>
    <property type="molecule type" value="Genomic_DNA"/>
</dbReference>
<dbReference type="GeneID" id="86813844"/>
<sequence length="322" mass="37433">MGLTNTQKVVLAIVVFIILLIGWGLFPLFFKWLMIGIGSTKDNLEDFGSMGDIYGSLNTLFTSATLLIVIYSTYLQRQANKDTREAMSEQLKQARDATAEQVAQAKESTNLQLLQAKKSMEEQLSLAKKTHDAQINETKLAFFTSQFYALLNLRNEKLKLLYIKNNDKEFTGIDVFRLFHLEFVKLLRNEWKGDKLEDLNPPMIRAKFHLISKELNSGDNFYPLLDYFQIYVSLFTLIKSSNLKKEDRKFFLKVISNSMNLSEQVVLFFIAPFRTTLLSSLENTKIFNSFHHKSFEKFGLKFHKNSHFSLIKWREIFANENK</sequence>
<keyword evidence="2" id="KW-1185">Reference proteome</keyword>
<proteinExistence type="predicted"/>
<gene>
    <name evidence="1" type="ORF">F902_04072</name>
</gene>
<dbReference type="RefSeq" id="WP_005206236.1">
    <property type="nucleotide sequence ID" value="NZ_KB850073.1"/>
</dbReference>
<evidence type="ECO:0000313" key="2">
    <source>
        <dbReference type="Proteomes" id="UP000013084"/>
    </source>
</evidence>
<reference evidence="1 2" key="1">
    <citation type="submission" date="2013-02" db="EMBL/GenBank/DDBJ databases">
        <title>The Genome Sequence of Acinetobacter sp. CIP 70.18.</title>
        <authorList>
            <consortium name="The Broad Institute Genome Sequencing Platform"/>
            <consortium name="The Broad Institute Genome Sequencing Center for Infectious Disease"/>
            <person name="Cerqueira G."/>
            <person name="Feldgarden M."/>
            <person name="Courvalin P."/>
            <person name="Perichon B."/>
            <person name="Grillot-Courvalin C."/>
            <person name="Clermont D."/>
            <person name="Rocha E."/>
            <person name="Yoon E.-J."/>
            <person name="Nemec A."/>
            <person name="Walker B."/>
            <person name="Young S.K."/>
            <person name="Zeng Q."/>
            <person name="Gargeya S."/>
            <person name="Fitzgerald M."/>
            <person name="Haas B."/>
            <person name="Abouelleil A."/>
            <person name="Alvarado L."/>
            <person name="Arachchi H.M."/>
            <person name="Berlin A.M."/>
            <person name="Chapman S.B."/>
            <person name="Dewar J."/>
            <person name="Goldberg J."/>
            <person name="Griggs A."/>
            <person name="Gujja S."/>
            <person name="Hansen M."/>
            <person name="Howarth C."/>
            <person name="Imamovic A."/>
            <person name="Larimer J."/>
            <person name="McCowan C."/>
            <person name="Murphy C."/>
            <person name="Neiman D."/>
            <person name="Pearson M."/>
            <person name="Priest M."/>
            <person name="Roberts A."/>
            <person name="Saif S."/>
            <person name="Shea T."/>
            <person name="Sisk P."/>
            <person name="Sykes S."/>
            <person name="Wortman J."/>
            <person name="Nusbaum C."/>
            <person name="Birren B."/>
        </authorList>
    </citation>
    <scope>NUCLEOTIDE SEQUENCE [LARGE SCALE GENOMIC DNA]</scope>
    <source>
        <strain evidence="1 2">CIP 70.18</strain>
    </source>
</reference>
<dbReference type="AlphaFoldDB" id="N9R587"/>
<evidence type="ECO:0000313" key="1">
    <source>
        <dbReference type="EMBL" id="ENX53203.1"/>
    </source>
</evidence>
<dbReference type="Proteomes" id="UP000013084">
    <property type="component" value="Unassembled WGS sequence"/>
</dbReference>
<accession>N9THW7</accession>
<protein>
    <submittedName>
        <fullName evidence="1">Uncharacterized protein</fullName>
    </submittedName>
</protein>
<organism evidence="1 2">
    <name type="scientific">Acinetobacter higginsii</name>
    <dbReference type="NCBI Taxonomy" id="70347"/>
    <lineage>
        <taxon>Bacteria</taxon>
        <taxon>Pseudomonadati</taxon>
        <taxon>Pseudomonadota</taxon>
        <taxon>Gammaproteobacteria</taxon>
        <taxon>Moraxellales</taxon>
        <taxon>Moraxellaceae</taxon>
        <taxon>Acinetobacter</taxon>
    </lineage>
</organism>
<comment type="caution">
    <text evidence="1">The sequence shown here is derived from an EMBL/GenBank/DDBJ whole genome shotgun (WGS) entry which is preliminary data.</text>
</comment>
<dbReference type="OrthoDB" id="6692781at2"/>
<accession>N9R587</accession>
<name>N9R587_9GAMM</name>
<dbReference type="HOGENOM" id="CLU_968473_0_0_6"/>
<dbReference type="PATRIC" id="fig|1217700.3.peg.3955"/>